<evidence type="ECO:0000313" key="1">
    <source>
        <dbReference type="EMBL" id="BBO85764.1"/>
    </source>
</evidence>
<dbReference type="EMBL" id="AP021876">
    <property type="protein sequence ID" value="BBO85764.1"/>
    <property type="molecule type" value="Genomic_DNA"/>
</dbReference>
<evidence type="ECO:0000313" key="2">
    <source>
        <dbReference type="Proteomes" id="UP000425960"/>
    </source>
</evidence>
<organism evidence="1 2">
    <name type="scientific">Desulfosarcina ovata subsp. sediminis</name>
    <dbReference type="NCBI Taxonomy" id="885957"/>
    <lineage>
        <taxon>Bacteria</taxon>
        <taxon>Pseudomonadati</taxon>
        <taxon>Thermodesulfobacteriota</taxon>
        <taxon>Desulfobacteria</taxon>
        <taxon>Desulfobacterales</taxon>
        <taxon>Desulfosarcinaceae</taxon>
        <taxon>Desulfosarcina</taxon>
    </lineage>
</organism>
<evidence type="ECO:0008006" key="3">
    <source>
        <dbReference type="Google" id="ProtNLM"/>
    </source>
</evidence>
<sequence length="240" mass="27708">MPNVYKLILFVCLGIFIQSCTAKTKSYHNEFMDESLFNLENQSILMTNIRVKNNLSDKYYLRTRILVFEKDKKEIVHYLNSENTFALIDNEGFYNSYTLMTLDPGTYKMKYFRGISLTDTSKGAGFGTGFFQIPIFKTITVAAGKIIYIGQINAMMREKSGTDFAAGPVTPLIPQGNTKIAKGTFDINIQNKYLYDKTQFFKRYSKLLDKQVDIQIMDQWNRADLINYKPPTTHLGYFLK</sequence>
<reference evidence="1 2" key="1">
    <citation type="submission" date="2019-11" db="EMBL/GenBank/DDBJ databases">
        <title>Comparative genomics of hydrocarbon-degrading Desulfosarcina strains.</title>
        <authorList>
            <person name="Watanabe M."/>
            <person name="Kojima H."/>
            <person name="Fukui M."/>
        </authorList>
    </citation>
    <scope>NUCLEOTIDE SEQUENCE [LARGE SCALE GENOMIC DNA]</scope>
    <source>
        <strain evidence="1 2">28bB2T</strain>
    </source>
</reference>
<protein>
    <recommendedName>
        <fullName evidence="3">Lipoprotein</fullName>
    </recommendedName>
</protein>
<dbReference type="PROSITE" id="PS51257">
    <property type="entry name" value="PROKAR_LIPOPROTEIN"/>
    <property type="match status" value="1"/>
</dbReference>
<proteinExistence type="predicted"/>
<dbReference type="Proteomes" id="UP000425960">
    <property type="component" value="Chromosome"/>
</dbReference>
<dbReference type="AlphaFoldDB" id="A0A5K8A047"/>
<accession>A0A5K8A047</accession>
<dbReference type="KEGG" id="dov:DSCO28_63300"/>
<dbReference type="RefSeq" id="WP_155325264.1">
    <property type="nucleotide sequence ID" value="NZ_AP021876.1"/>
</dbReference>
<name>A0A5K8A047_9BACT</name>
<gene>
    <name evidence="1" type="ORF">DSCO28_63300</name>
</gene>